<comment type="caution">
    <text evidence="1">The sequence shown here is derived from an EMBL/GenBank/DDBJ whole genome shotgun (WGS) entry which is preliminary data.</text>
</comment>
<evidence type="ECO:0000313" key="1">
    <source>
        <dbReference type="EMBL" id="KAI4363598.1"/>
    </source>
</evidence>
<sequence length="198" mass="22930">MYICIVRLRLRLRFDTAAIERRRRKENPIPSNSFQGSCDYSLPCQSWENFTPTLLRSGLSCLSEVNRVVKGVALLKEEEEEEEIRSLTDWGWRPGDDSLLPFFSLNFFYLARQHSLARSVVGEDVESGQEDPFLLEIRWLSASIPGPCIIHKRGADILHDPWFNKDTGFPLTERDRVGLRGLLPPRVISFEQQYARFN</sequence>
<dbReference type="EMBL" id="CM042885">
    <property type="protein sequence ID" value="KAI4363598.1"/>
    <property type="molecule type" value="Genomic_DNA"/>
</dbReference>
<organism evidence="1 2">
    <name type="scientific">Melastoma candidum</name>
    <dbReference type="NCBI Taxonomy" id="119954"/>
    <lineage>
        <taxon>Eukaryota</taxon>
        <taxon>Viridiplantae</taxon>
        <taxon>Streptophyta</taxon>
        <taxon>Embryophyta</taxon>
        <taxon>Tracheophyta</taxon>
        <taxon>Spermatophyta</taxon>
        <taxon>Magnoliopsida</taxon>
        <taxon>eudicotyledons</taxon>
        <taxon>Gunneridae</taxon>
        <taxon>Pentapetalae</taxon>
        <taxon>rosids</taxon>
        <taxon>malvids</taxon>
        <taxon>Myrtales</taxon>
        <taxon>Melastomataceae</taxon>
        <taxon>Melastomatoideae</taxon>
        <taxon>Melastomateae</taxon>
        <taxon>Melastoma</taxon>
    </lineage>
</organism>
<name>A0ACB9QAQ4_9MYRT</name>
<gene>
    <name evidence="1" type="ORF">MLD38_019799</name>
</gene>
<dbReference type="Proteomes" id="UP001057402">
    <property type="component" value="Chromosome 6"/>
</dbReference>
<reference evidence="2" key="1">
    <citation type="journal article" date="2023" name="Front. Plant Sci.">
        <title>Chromosomal-level genome assembly of Melastoma candidum provides insights into trichome evolution.</title>
        <authorList>
            <person name="Zhong Y."/>
            <person name="Wu W."/>
            <person name="Sun C."/>
            <person name="Zou P."/>
            <person name="Liu Y."/>
            <person name="Dai S."/>
            <person name="Zhou R."/>
        </authorList>
    </citation>
    <scope>NUCLEOTIDE SEQUENCE [LARGE SCALE GENOMIC DNA]</scope>
</reference>
<keyword evidence="2" id="KW-1185">Reference proteome</keyword>
<accession>A0ACB9QAQ4</accession>
<evidence type="ECO:0000313" key="2">
    <source>
        <dbReference type="Proteomes" id="UP001057402"/>
    </source>
</evidence>
<protein>
    <submittedName>
        <fullName evidence="1">Uncharacterized protein</fullName>
    </submittedName>
</protein>
<proteinExistence type="predicted"/>